<dbReference type="Gene3D" id="3.10.129.10">
    <property type="entry name" value="Hotdog Thioesterase"/>
    <property type="match status" value="1"/>
</dbReference>
<reference evidence="2" key="1">
    <citation type="submission" date="2018-05" db="EMBL/GenBank/DDBJ databases">
        <authorList>
            <person name="Lanie J.A."/>
            <person name="Ng W.-L."/>
            <person name="Kazmierczak K.M."/>
            <person name="Andrzejewski T.M."/>
            <person name="Davidsen T.M."/>
            <person name="Wayne K.J."/>
            <person name="Tettelin H."/>
            <person name="Glass J.I."/>
            <person name="Rusch D."/>
            <person name="Podicherti R."/>
            <person name="Tsui H.-C.T."/>
            <person name="Winkler M.E."/>
        </authorList>
    </citation>
    <scope>NUCLEOTIDE SEQUENCE</scope>
</reference>
<name>A0A381R0K0_9ZZZZ</name>
<evidence type="ECO:0000313" key="2">
    <source>
        <dbReference type="EMBL" id="SUZ84990.1"/>
    </source>
</evidence>
<organism evidence="2">
    <name type="scientific">marine metagenome</name>
    <dbReference type="NCBI Taxonomy" id="408172"/>
    <lineage>
        <taxon>unclassified sequences</taxon>
        <taxon>metagenomes</taxon>
        <taxon>ecological metagenomes</taxon>
    </lineage>
</organism>
<sequence>VQYEEEGGFPVEHGYVWTTCASVQNGNPLFWDEDMATDLTGGPIAPPTMLSVWFRPHHWSPGRSEPAVPLQAHFDLKENLGLPEAIISSNTNPFHEPVRIGDRVRSRQILRSVSEPKTTRLGHGRFWTIDVEYLNQDDALLGVESYTAFGYRRPEEAGPTDPEEDD</sequence>
<feature type="domain" description="FAS1-like dehydratase" evidence="1">
    <location>
        <begin position="9"/>
        <end position="139"/>
    </location>
</feature>
<dbReference type="InterPro" id="IPR039569">
    <property type="entry name" value="FAS1-like_DH_region"/>
</dbReference>
<dbReference type="SUPFAM" id="SSF54637">
    <property type="entry name" value="Thioesterase/thiol ester dehydrase-isomerase"/>
    <property type="match status" value="1"/>
</dbReference>
<dbReference type="InterPro" id="IPR029069">
    <property type="entry name" value="HotDog_dom_sf"/>
</dbReference>
<dbReference type="AlphaFoldDB" id="A0A381R0K0"/>
<gene>
    <name evidence="2" type="ORF">METZ01_LOCUS37844</name>
</gene>
<proteinExistence type="predicted"/>
<feature type="non-terminal residue" evidence="2">
    <location>
        <position position="1"/>
    </location>
</feature>
<dbReference type="Pfam" id="PF13452">
    <property type="entry name" value="FAS1_DH_region"/>
    <property type="match status" value="1"/>
</dbReference>
<protein>
    <recommendedName>
        <fullName evidence="1">FAS1-like dehydratase domain-containing protein</fullName>
    </recommendedName>
</protein>
<accession>A0A381R0K0</accession>
<dbReference type="EMBL" id="UINC01001616">
    <property type="protein sequence ID" value="SUZ84990.1"/>
    <property type="molecule type" value="Genomic_DNA"/>
</dbReference>
<evidence type="ECO:0000259" key="1">
    <source>
        <dbReference type="Pfam" id="PF13452"/>
    </source>
</evidence>